<dbReference type="KEGG" id="ypac:CEW88_04845"/>
<dbReference type="Proteomes" id="UP000244915">
    <property type="component" value="Chromosome 1"/>
</dbReference>
<dbReference type="AlphaFoldDB" id="A0A2U8HBD6"/>
<sequence length="89" mass="9923">MKKPRHPVSDHAVLRYLERVEGMDVEGVRRDIGRRVDAALAGAERASGVTLGGFSYRIGESGIVSTVRRASRPERGRPKRRGPRVRDDD</sequence>
<gene>
    <name evidence="2" type="ORF">CEW88_04845</name>
</gene>
<proteinExistence type="predicted"/>
<dbReference type="EMBL" id="CP022189">
    <property type="protein sequence ID" value="AWI83048.1"/>
    <property type="molecule type" value="Genomic_DNA"/>
</dbReference>
<evidence type="ECO:0000313" key="3">
    <source>
        <dbReference type="Proteomes" id="UP000244915"/>
    </source>
</evidence>
<reference evidence="2 3" key="1">
    <citation type="submission" date="2017-06" db="EMBL/GenBank/DDBJ databases">
        <title>Yangia sp. YSBP01 complete genome sequence.</title>
        <authorList>
            <person name="Woo J.-H."/>
            <person name="Kim H.-S."/>
        </authorList>
    </citation>
    <scope>NUCLEOTIDE SEQUENCE [LARGE SCALE GENOMIC DNA]</scope>
    <source>
        <strain evidence="2 3">YSBP01</strain>
    </source>
</reference>
<accession>A0A2U8HBD6</accession>
<evidence type="ECO:0000256" key="1">
    <source>
        <dbReference type="SAM" id="MobiDB-lite"/>
    </source>
</evidence>
<protein>
    <submittedName>
        <fullName evidence="2">Uncharacterized protein</fullName>
    </submittedName>
</protein>
<name>A0A2U8HBD6_9RHOB</name>
<feature type="region of interest" description="Disordered" evidence="1">
    <location>
        <begin position="65"/>
        <end position="89"/>
    </location>
</feature>
<organism evidence="2 3">
    <name type="scientific">Alloyangia pacifica</name>
    <dbReference type="NCBI Taxonomy" id="311180"/>
    <lineage>
        <taxon>Bacteria</taxon>
        <taxon>Pseudomonadati</taxon>
        <taxon>Pseudomonadota</taxon>
        <taxon>Alphaproteobacteria</taxon>
        <taxon>Rhodobacterales</taxon>
        <taxon>Roseobacteraceae</taxon>
        <taxon>Alloyangia</taxon>
    </lineage>
</organism>
<evidence type="ECO:0000313" key="2">
    <source>
        <dbReference type="EMBL" id="AWI83048.1"/>
    </source>
</evidence>